<feature type="region of interest" description="Disordered" evidence="1">
    <location>
        <begin position="443"/>
        <end position="499"/>
    </location>
</feature>
<accession>A0AAD6UWC7</accession>
<dbReference type="Proteomes" id="UP001219525">
    <property type="component" value="Unassembled WGS sequence"/>
</dbReference>
<evidence type="ECO:0000256" key="1">
    <source>
        <dbReference type="SAM" id="MobiDB-lite"/>
    </source>
</evidence>
<gene>
    <name evidence="2" type="ORF">GGX14DRAFT_596957</name>
</gene>
<name>A0AAD6UWC7_9AGAR</name>
<dbReference type="EMBL" id="JARJCW010000128">
    <property type="protein sequence ID" value="KAJ7191778.1"/>
    <property type="molecule type" value="Genomic_DNA"/>
</dbReference>
<dbReference type="AlphaFoldDB" id="A0AAD6UWC7"/>
<protein>
    <submittedName>
        <fullName evidence="2">Uncharacterized protein</fullName>
    </submittedName>
</protein>
<evidence type="ECO:0000313" key="3">
    <source>
        <dbReference type="Proteomes" id="UP001219525"/>
    </source>
</evidence>
<comment type="caution">
    <text evidence="2">The sequence shown here is derived from an EMBL/GenBank/DDBJ whole genome shotgun (WGS) entry which is preliminary data.</text>
</comment>
<reference evidence="2" key="1">
    <citation type="submission" date="2023-03" db="EMBL/GenBank/DDBJ databases">
        <title>Massive genome expansion in bonnet fungi (Mycena s.s.) driven by repeated elements and novel gene families across ecological guilds.</title>
        <authorList>
            <consortium name="Lawrence Berkeley National Laboratory"/>
            <person name="Harder C.B."/>
            <person name="Miyauchi S."/>
            <person name="Viragh M."/>
            <person name="Kuo A."/>
            <person name="Thoen E."/>
            <person name="Andreopoulos B."/>
            <person name="Lu D."/>
            <person name="Skrede I."/>
            <person name="Drula E."/>
            <person name="Henrissat B."/>
            <person name="Morin E."/>
            <person name="Kohler A."/>
            <person name="Barry K."/>
            <person name="LaButti K."/>
            <person name="Morin E."/>
            <person name="Salamov A."/>
            <person name="Lipzen A."/>
            <person name="Mereny Z."/>
            <person name="Hegedus B."/>
            <person name="Baldrian P."/>
            <person name="Stursova M."/>
            <person name="Weitz H."/>
            <person name="Taylor A."/>
            <person name="Grigoriev I.V."/>
            <person name="Nagy L.G."/>
            <person name="Martin F."/>
            <person name="Kauserud H."/>
        </authorList>
    </citation>
    <scope>NUCLEOTIDE SEQUENCE</scope>
    <source>
        <strain evidence="2">9144</strain>
    </source>
</reference>
<proteinExistence type="predicted"/>
<evidence type="ECO:0000313" key="2">
    <source>
        <dbReference type="EMBL" id="KAJ7191778.1"/>
    </source>
</evidence>
<sequence>MQPARASERLYDSEDVVMATAGIELIRRGGFLSRGRCAGEYFVGGPAVTLLTDEQDIVRIDIQAAGAQDPDGRVGCAFAFTCSIPRPTHFSFPYSAKYWLHPCSTVTASIPIPSGIVCPVAVSSSMCTHDRSRDPGFRDDFVQGMVEVAALRAFDDATPSKTVPARLRTARGSGTQQQQLQVHIPKYLYDAPPTLAPSSGAEAPHPTQGATWFANSGFRAPLAEYDDYAQGYEASVVRASLAELASVLAVPGGACYNRRSVGVDAHARANAKRRAPARALASYGARRLPGTVIQPPAATSCTRTASQCVPRLSRSAPWIERGEASWTARAPINGAGEKDVQSPLLLQLLRKCVAHADVEAGGAAAARVRGRTFSRGSTLWRGRAEAGRTRLSQLRFANTRLVRAEKEREAKAKRRQGYACEEWEEERRGLKYAREYLLGQPVEGPERVEKEPEAERRREYAREERERAERGAASEVRARVSTGARTGASGLRTLYYSHV</sequence>
<keyword evidence="3" id="KW-1185">Reference proteome</keyword>
<feature type="compositionally biased region" description="Basic and acidic residues" evidence="1">
    <location>
        <begin position="444"/>
        <end position="478"/>
    </location>
</feature>
<organism evidence="2 3">
    <name type="scientific">Mycena pura</name>
    <dbReference type="NCBI Taxonomy" id="153505"/>
    <lineage>
        <taxon>Eukaryota</taxon>
        <taxon>Fungi</taxon>
        <taxon>Dikarya</taxon>
        <taxon>Basidiomycota</taxon>
        <taxon>Agaricomycotina</taxon>
        <taxon>Agaricomycetes</taxon>
        <taxon>Agaricomycetidae</taxon>
        <taxon>Agaricales</taxon>
        <taxon>Marasmiineae</taxon>
        <taxon>Mycenaceae</taxon>
        <taxon>Mycena</taxon>
    </lineage>
</organism>